<evidence type="ECO:0000313" key="1">
    <source>
        <dbReference type="EMBL" id="PFG39362.1"/>
    </source>
</evidence>
<dbReference type="OrthoDB" id="3579108at2"/>
<organism evidence="1 2">
    <name type="scientific">Georgenia soli</name>
    <dbReference type="NCBI Taxonomy" id="638953"/>
    <lineage>
        <taxon>Bacteria</taxon>
        <taxon>Bacillati</taxon>
        <taxon>Actinomycetota</taxon>
        <taxon>Actinomycetes</taxon>
        <taxon>Micrococcales</taxon>
        <taxon>Bogoriellaceae</taxon>
        <taxon>Georgenia</taxon>
    </lineage>
</organism>
<name>A0A2A9EM77_9MICO</name>
<dbReference type="RefSeq" id="WP_098483483.1">
    <property type="nucleotide sequence ID" value="NZ_PDJI01000004.1"/>
</dbReference>
<dbReference type="AlphaFoldDB" id="A0A2A9EM77"/>
<proteinExistence type="predicted"/>
<keyword evidence="2" id="KW-1185">Reference proteome</keyword>
<gene>
    <name evidence="1" type="ORF">ATJ97_1865</name>
</gene>
<accession>A0A2A9EM77</accession>
<reference evidence="1 2" key="1">
    <citation type="submission" date="2017-10" db="EMBL/GenBank/DDBJ databases">
        <title>Sequencing the genomes of 1000 actinobacteria strains.</title>
        <authorList>
            <person name="Klenk H.-P."/>
        </authorList>
    </citation>
    <scope>NUCLEOTIDE SEQUENCE [LARGE SCALE GENOMIC DNA]</scope>
    <source>
        <strain evidence="1 2">DSM 21838</strain>
    </source>
</reference>
<protein>
    <submittedName>
        <fullName evidence="1">Uncharacterized protein</fullName>
    </submittedName>
</protein>
<sequence>MADQETQRYDARKELLRALLDKVQADQYPSATMLDTIESLLEPREVPWYAEELLSRIREDQFPSIDMIRRVENLI</sequence>
<dbReference type="EMBL" id="PDJI01000004">
    <property type="protein sequence ID" value="PFG39362.1"/>
    <property type="molecule type" value="Genomic_DNA"/>
</dbReference>
<comment type="caution">
    <text evidence="1">The sequence shown here is derived from an EMBL/GenBank/DDBJ whole genome shotgun (WGS) entry which is preliminary data.</text>
</comment>
<evidence type="ECO:0000313" key="2">
    <source>
        <dbReference type="Proteomes" id="UP000222106"/>
    </source>
</evidence>
<dbReference type="Proteomes" id="UP000222106">
    <property type="component" value="Unassembled WGS sequence"/>
</dbReference>